<dbReference type="EMBL" id="MN234164">
    <property type="protein sequence ID" value="QFG08388.1"/>
    <property type="molecule type" value="Genomic_DNA"/>
</dbReference>
<sequence length="24" mass="2608">MARRLTVAPVGSIMDSAGVFPYLR</sequence>
<evidence type="ECO:0000313" key="1">
    <source>
        <dbReference type="EMBL" id="QFG08388.1"/>
    </source>
</evidence>
<proteinExistence type="predicted"/>
<evidence type="ECO:0000313" key="2">
    <source>
        <dbReference type="Proteomes" id="UP000325873"/>
    </source>
</evidence>
<dbReference type="Proteomes" id="UP000325873">
    <property type="component" value="Segment"/>
</dbReference>
<protein>
    <submittedName>
        <fullName evidence="1">Uncharacterized protein</fullName>
    </submittedName>
</protein>
<name>A0A5J6TDB9_9CAUD</name>
<gene>
    <name evidence="1" type="primary">47</name>
    <name evidence="1" type="ORF">SEA_YEEZUS_47</name>
</gene>
<organism evidence="1 2">
    <name type="scientific">Arthrobacter phage Yeezus</name>
    <dbReference type="NCBI Taxonomy" id="2599839"/>
    <lineage>
        <taxon>Viruses</taxon>
        <taxon>Duplodnaviria</taxon>
        <taxon>Heunggongvirae</taxon>
        <taxon>Uroviricota</taxon>
        <taxon>Caudoviricetes</taxon>
        <taxon>Amigovirus</taxon>
        <taxon>Amigovirus amigo</taxon>
    </lineage>
</organism>
<reference evidence="1 2" key="1">
    <citation type="submission" date="2019-07" db="EMBL/GenBank/DDBJ databases">
        <authorList>
            <person name="Roscher J.E."/>
            <person name="Stoner T.H."/>
            <person name="Garlena R.A."/>
            <person name="Russell D.A."/>
            <person name="Pope W.H."/>
            <person name="Jacobs-Sera D."/>
            <person name="Hatfull G.F."/>
        </authorList>
    </citation>
    <scope>NUCLEOTIDE SEQUENCE [LARGE SCALE GENOMIC DNA]</scope>
</reference>
<accession>A0A5J6TDB9</accession>